<evidence type="ECO:0000313" key="1">
    <source>
        <dbReference type="EMBL" id="KKN27408.1"/>
    </source>
</evidence>
<proteinExistence type="predicted"/>
<protein>
    <submittedName>
        <fullName evidence="1">Uncharacterized protein</fullName>
    </submittedName>
</protein>
<dbReference type="AlphaFoldDB" id="A0A0F9SDE4"/>
<gene>
    <name evidence="1" type="ORF">LCGC14_0864900</name>
</gene>
<name>A0A0F9SDE4_9ZZZZ</name>
<reference evidence="1" key="1">
    <citation type="journal article" date="2015" name="Nature">
        <title>Complex archaea that bridge the gap between prokaryotes and eukaryotes.</title>
        <authorList>
            <person name="Spang A."/>
            <person name="Saw J.H."/>
            <person name="Jorgensen S.L."/>
            <person name="Zaremba-Niedzwiedzka K."/>
            <person name="Martijn J."/>
            <person name="Lind A.E."/>
            <person name="van Eijk R."/>
            <person name="Schleper C."/>
            <person name="Guy L."/>
            <person name="Ettema T.J."/>
        </authorList>
    </citation>
    <scope>NUCLEOTIDE SEQUENCE</scope>
</reference>
<comment type="caution">
    <text evidence="1">The sequence shown here is derived from an EMBL/GenBank/DDBJ whole genome shotgun (WGS) entry which is preliminary data.</text>
</comment>
<dbReference type="EMBL" id="LAZR01002639">
    <property type="protein sequence ID" value="KKN27408.1"/>
    <property type="molecule type" value="Genomic_DNA"/>
</dbReference>
<sequence length="77" mass="8671">MPCITEDSSKKIGGYDKWEVRNAVTTMREAAEIEAKPKFLAVVIKEMNREADKLEDKADLLVKVSAKLDKAFGKDKK</sequence>
<organism evidence="1">
    <name type="scientific">marine sediment metagenome</name>
    <dbReference type="NCBI Taxonomy" id="412755"/>
    <lineage>
        <taxon>unclassified sequences</taxon>
        <taxon>metagenomes</taxon>
        <taxon>ecological metagenomes</taxon>
    </lineage>
</organism>
<accession>A0A0F9SDE4</accession>